<proteinExistence type="predicted"/>
<dbReference type="EMBL" id="JARMAB010000030">
    <property type="protein sequence ID" value="MED1205077.1"/>
    <property type="molecule type" value="Genomic_DNA"/>
</dbReference>
<sequence length="53" mass="5833">MIERMFETPAGKTGKGETPQEQAAGKLSDRLWKACLQQTSTGMMNRVIDYGIG</sequence>
<dbReference type="RefSeq" id="WP_157090565.1">
    <property type="nucleotide sequence ID" value="NZ_JARMAB010000030.1"/>
</dbReference>
<organism evidence="2 3">
    <name type="scientific">Heyndrickxia acidicola</name>
    <dbReference type="NCBI Taxonomy" id="209389"/>
    <lineage>
        <taxon>Bacteria</taxon>
        <taxon>Bacillati</taxon>
        <taxon>Bacillota</taxon>
        <taxon>Bacilli</taxon>
        <taxon>Bacillales</taxon>
        <taxon>Bacillaceae</taxon>
        <taxon>Heyndrickxia</taxon>
    </lineage>
</organism>
<evidence type="ECO:0000313" key="3">
    <source>
        <dbReference type="Proteomes" id="UP001341444"/>
    </source>
</evidence>
<accession>A0ABU6MK63</accession>
<comment type="caution">
    <text evidence="2">The sequence shown here is derived from an EMBL/GenBank/DDBJ whole genome shotgun (WGS) entry which is preliminary data.</text>
</comment>
<gene>
    <name evidence="2" type="ORF">P4T90_18680</name>
</gene>
<evidence type="ECO:0000256" key="1">
    <source>
        <dbReference type="SAM" id="MobiDB-lite"/>
    </source>
</evidence>
<evidence type="ECO:0008006" key="4">
    <source>
        <dbReference type="Google" id="ProtNLM"/>
    </source>
</evidence>
<keyword evidence="3" id="KW-1185">Reference proteome</keyword>
<dbReference type="Proteomes" id="UP001341444">
    <property type="component" value="Unassembled WGS sequence"/>
</dbReference>
<name>A0ABU6MK63_9BACI</name>
<evidence type="ECO:0000313" key="2">
    <source>
        <dbReference type="EMBL" id="MED1205077.1"/>
    </source>
</evidence>
<protein>
    <recommendedName>
        <fullName evidence="4">SAM-dependent methyltransferase</fullName>
    </recommendedName>
</protein>
<reference evidence="2 3" key="1">
    <citation type="submission" date="2023-03" db="EMBL/GenBank/DDBJ databases">
        <title>Bacillus Genome Sequencing.</title>
        <authorList>
            <person name="Dunlap C."/>
        </authorList>
    </citation>
    <scope>NUCLEOTIDE SEQUENCE [LARGE SCALE GENOMIC DNA]</scope>
    <source>
        <strain evidence="2 3">B-23453</strain>
    </source>
</reference>
<feature type="region of interest" description="Disordered" evidence="1">
    <location>
        <begin position="1"/>
        <end position="26"/>
    </location>
</feature>